<dbReference type="Pfam" id="PF19457">
    <property type="entry name" value="DUF5994"/>
    <property type="match status" value="1"/>
</dbReference>
<sequence>MTTTLRPLTSLRPVRLRLAPRRNGPRPIDGVWWPRSDDLTAELPLLIRALPRNWPQMAHVTVNDTMWSAFPGRILIANHVVHLHRSTARHTPNTICLVAPGKGRWDLLVIPPRTATPEALRLMATADTTEGPSRPDLFPERTLAS</sequence>
<dbReference type="InterPro" id="IPR046036">
    <property type="entry name" value="DUF5994"/>
</dbReference>
<keyword evidence="3" id="KW-1185">Reference proteome</keyword>
<reference evidence="2 3" key="1">
    <citation type="submission" date="2020-08" db="EMBL/GenBank/DDBJ databases">
        <title>Genomic Encyclopedia of Type Strains, Phase III (KMG-III): the genomes of soil and plant-associated and newly described type strains.</title>
        <authorList>
            <person name="Whitman W."/>
        </authorList>
    </citation>
    <scope>NUCLEOTIDE SEQUENCE [LARGE SCALE GENOMIC DNA]</scope>
    <source>
        <strain evidence="2 3">CECT 3146</strain>
    </source>
</reference>
<dbReference type="AlphaFoldDB" id="A0A7W8EW61"/>
<comment type="caution">
    <text evidence="2">The sequence shown here is derived from an EMBL/GenBank/DDBJ whole genome shotgun (WGS) entry which is preliminary data.</text>
</comment>
<evidence type="ECO:0000313" key="2">
    <source>
        <dbReference type="EMBL" id="MBB5105614.1"/>
    </source>
</evidence>
<proteinExistence type="predicted"/>
<protein>
    <submittedName>
        <fullName evidence="2">Uncharacterized protein</fullName>
    </submittedName>
</protein>
<organism evidence="2 3">
    <name type="scientific">Streptomyces spectabilis</name>
    <dbReference type="NCBI Taxonomy" id="68270"/>
    <lineage>
        <taxon>Bacteria</taxon>
        <taxon>Bacillati</taxon>
        <taxon>Actinomycetota</taxon>
        <taxon>Actinomycetes</taxon>
        <taxon>Kitasatosporales</taxon>
        <taxon>Streptomycetaceae</taxon>
        <taxon>Streptomyces</taxon>
    </lineage>
</organism>
<evidence type="ECO:0000256" key="1">
    <source>
        <dbReference type="SAM" id="MobiDB-lite"/>
    </source>
</evidence>
<gene>
    <name evidence="2" type="ORF">FHS40_004709</name>
</gene>
<evidence type="ECO:0000313" key="3">
    <source>
        <dbReference type="Proteomes" id="UP000549009"/>
    </source>
</evidence>
<dbReference type="RefSeq" id="WP_184925386.1">
    <property type="nucleotide sequence ID" value="NZ_BMSQ01000006.1"/>
</dbReference>
<dbReference type="Proteomes" id="UP000549009">
    <property type="component" value="Unassembled WGS sequence"/>
</dbReference>
<accession>A0A7W8EW61</accession>
<feature type="region of interest" description="Disordered" evidence="1">
    <location>
        <begin position="125"/>
        <end position="145"/>
    </location>
</feature>
<name>A0A7W8EW61_STRST</name>
<dbReference type="EMBL" id="JACHJD010000007">
    <property type="protein sequence ID" value="MBB5105614.1"/>
    <property type="molecule type" value="Genomic_DNA"/>
</dbReference>